<protein>
    <submittedName>
        <fullName evidence="4">AMP-binding protein</fullName>
    </submittedName>
</protein>
<dbReference type="CDD" id="cd05941">
    <property type="entry name" value="MCS"/>
    <property type="match status" value="1"/>
</dbReference>
<evidence type="ECO:0000259" key="3">
    <source>
        <dbReference type="Pfam" id="PF13193"/>
    </source>
</evidence>
<dbReference type="Gene3D" id="3.40.50.12780">
    <property type="entry name" value="N-terminal domain of ligase-like"/>
    <property type="match status" value="1"/>
</dbReference>
<dbReference type="NCBIfam" id="NF005702">
    <property type="entry name" value="PRK07514.1"/>
    <property type="match status" value="1"/>
</dbReference>
<proteinExistence type="inferred from homology"/>
<dbReference type="InterPro" id="IPR000873">
    <property type="entry name" value="AMP-dep_synth/lig_dom"/>
</dbReference>
<dbReference type="Proteomes" id="UP000654452">
    <property type="component" value="Unassembled WGS sequence"/>
</dbReference>
<dbReference type="EMBL" id="JAEPIV010000056">
    <property type="protein sequence ID" value="MBK4723422.1"/>
    <property type="molecule type" value="Genomic_DNA"/>
</dbReference>
<feature type="domain" description="AMP-binding enzyme C-terminal" evidence="3">
    <location>
        <begin position="420"/>
        <end position="496"/>
    </location>
</feature>
<reference evidence="4 5" key="1">
    <citation type="submission" date="2021-01" db="EMBL/GenBank/DDBJ databases">
        <title>Azospirillum sp. YIM DDC1 draft genome.</title>
        <authorList>
            <person name="Wang Y.-X."/>
        </authorList>
    </citation>
    <scope>NUCLEOTIDE SEQUENCE [LARGE SCALE GENOMIC DNA]</scope>
    <source>
        <strain evidence="4 5">YIM DDC1</strain>
    </source>
</reference>
<dbReference type="PROSITE" id="PS00455">
    <property type="entry name" value="AMP_BINDING"/>
    <property type="match status" value="1"/>
</dbReference>
<dbReference type="PANTHER" id="PTHR43201:SF8">
    <property type="entry name" value="ACYL-COA SYNTHETASE FAMILY MEMBER 3"/>
    <property type="match status" value="1"/>
</dbReference>
<evidence type="ECO:0000313" key="5">
    <source>
        <dbReference type="Proteomes" id="UP000654452"/>
    </source>
</evidence>
<dbReference type="InterPro" id="IPR020845">
    <property type="entry name" value="AMP-binding_CS"/>
</dbReference>
<dbReference type="PANTHER" id="PTHR43201">
    <property type="entry name" value="ACYL-COA SYNTHETASE"/>
    <property type="match status" value="1"/>
</dbReference>
<feature type="domain" description="AMP-dependent synthetase/ligase" evidence="2">
    <location>
        <begin position="35"/>
        <end position="369"/>
    </location>
</feature>
<organism evidence="4 5">
    <name type="scientific">Azospirillum aestuarii</name>
    <dbReference type="NCBI Taxonomy" id="2802052"/>
    <lineage>
        <taxon>Bacteria</taxon>
        <taxon>Pseudomonadati</taxon>
        <taxon>Pseudomonadota</taxon>
        <taxon>Alphaproteobacteria</taxon>
        <taxon>Rhodospirillales</taxon>
        <taxon>Azospirillaceae</taxon>
        <taxon>Azospirillum</taxon>
    </lineage>
</organism>
<dbReference type="InterPro" id="IPR042099">
    <property type="entry name" value="ANL_N_sf"/>
</dbReference>
<sequence>MTHNLYSLLLKPGAPSDARVALRTDTGRTDTGRTDRGRTWTYADLWRTAGRMAHVLHEAGVGPGNRVAVQVAKSPEAVCLYLAVLQLGAIYLPLNTAYTLAELRYFLDDAEPAVFVGQTPVVGDLVPPAGCRTFTLDPDGEGTVTAACHGRPPWERVAEVSPDEVAAILYTSGTTGRPKGAMISHGNLAFGTRTLNALWGISEADVLLHALPIFHAHGLFIALNSMLYAGASSVFLPKFTANAVIEHLPHSTVFMGVPTLYTRLLADPRLARERCGTMRLFTCGSAPLSREIFEAFEARTGHRILERYGMTETTIIASNPLDGERLPGTVGYPLPGLEVRVVDAAGQPQPAGTVGGLELRGPNVFKGYWRMPEKTAAEFRPDGFFMTGDLARAAPDGRLSLVSRAKEIIISGGYNVYPREVEIVLNRIEGVSETAVFGVPHPDFGEGVVAAVERQPGCESLDPAAMLARAARELAGYKLPKALIVQDALPRNAMGKVLKNELSSLHKDVFRKRDATG</sequence>
<dbReference type="Pfam" id="PF00501">
    <property type="entry name" value="AMP-binding"/>
    <property type="match status" value="1"/>
</dbReference>
<evidence type="ECO:0000313" key="4">
    <source>
        <dbReference type="EMBL" id="MBK4723422.1"/>
    </source>
</evidence>
<dbReference type="InterPro" id="IPR045851">
    <property type="entry name" value="AMP-bd_C_sf"/>
</dbReference>
<comment type="caution">
    <text evidence="4">The sequence shown here is derived from an EMBL/GenBank/DDBJ whole genome shotgun (WGS) entry which is preliminary data.</text>
</comment>
<gene>
    <name evidence="4" type="ORF">JJL56_31725</name>
</gene>
<dbReference type="SUPFAM" id="SSF56801">
    <property type="entry name" value="Acetyl-CoA synthetase-like"/>
    <property type="match status" value="1"/>
</dbReference>
<evidence type="ECO:0000256" key="1">
    <source>
        <dbReference type="ARBA" id="ARBA00006432"/>
    </source>
</evidence>
<keyword evidence="5" id="KW-1185">Reference proteome</keyword>
<comment type="similarity">
    <text evidence="1">Belongs to the ATP-dependent AMP-binding enzyme family.</text>
</comment>
<dbReference type="Gene3D" id="3.30.300.30">
    <property type="match status" value="1"/>
</dbReference>
<accession>A0ABS1I9M2</accession>
<name>A0ABS1I9M2_9PROT</name>
<dbReference type="Pfam" id="PF13193">
    <property type="entry name" value="AMP-binding_C"/>
    <property type="match status" value="1"/>
</dbReference>
<dbReference type="RefSeq" id="WP_200487768.1">
    <property type="nucleotide sequence ID" value="NZ_JAEPIV010000056.1"/>
</dbReference>
<evidence type="ECO:0000259" key="2">
    <source>
        <dbReference type="Pfam" id="PF00501"/>
    </source>
</evidence>
<dbReference type="InterPro" id="IPR025110">
    <property type="entry name" value="AMP-bd_C"/>
</dbReference>